<keyword evidence="5 7" id="KW-0472">Membrane</keyword>
<feature type="domain" description="ABC3 transporter permease C-terminal" evidence="8">
    <location>
        <begin position="995"/>
        <end position="1110"/>
    </location>
</feature>
<dbReference type="AlphaFoldDB" id="A0A5B8JDP8"/>
<comment type="subcellular location">
    <subcellularLocation>
        <location evidence="1">Cell membrane</location>
        <topology evidence="1">Multi-pass membrane protein</topology>
    </subcellularLocation>
</comment>
<gene>
    <name evidence="9" type="ORF">FQU76_26585</name>
</gene>
<keyword evidence="2" id="KW-1003">Cell membrane</keyword>
<evidence type="ECO:0000313" key="10">
    <source>
        <dbReference type="Proteomes" id="UP000320580"/>
    </source>
</evidence>
<keyword evidence="10" id="KW-1185">Reference proteome</keyword>
<feature type="transmembrane region" description="Helical" evidence="7">
    <location>
        <begin position="1090"/>
        <end position="1110"/>
    </location>
</feature>
<evidence type="ECO:0000256" key="7">
    <source>
        <dbReference type="SAM" id="Phobius"/>
    </source>
</evidence>
<dbReference type="GO" id="GO:0022857">
    <property type="term" value="F:transmembrane transporter activity"/>
    <property type="evidence" value="ECO:0007669"/>
    <property type="project" value="TreeGrafter"/>
</dbReference>
<evidence type="ECO:0000256" key="6">
    <source>
        <dbReference type="ARBA" id="ARBA00038076"/>
    </source>
</evidence>
<dbReference type="GO" id="GO:0005886">
    <property type="term" value="C:plasma membrane"/>
    <property type="evidence" value="ECO:0007669"/>
    <property type="project" value="UniProtKB-SubCell"/>
</dbReference>
<feature type="transmembrane region" description="Helical" evidence="7">
    <location>
        <begin position="393"/>
        <end position="416"/>
    </location>
</feature>
<sequence>MTAFLFHRARGHLLLLSAVLLAVLLTASVLAALTAFAGSVGDAGLRHALQSRDAAAASLIITSEDSAADRDAAAEGARRGSERAFDGLPVTLRPFERSAPYSLPRALQPPAARQGEPDLTMLAVVDRSKVRLASGAWPAPKAAGPVVEVALPEAAARALKLTAGPRVLTLASRLGGPAVQIRVAGVYRINDRHDPYWQLDELRGRSVRADVFTTYGPLLADPRAFASERIAKGGLSWLATADFGALEADRIDALRSSVRQSQKQLSAQPGLKGGVVAKTSLPEILDRMERALLVARATLLIVSLQLVLLAGYALLLVARLLSTERESETRFLLARGASRRRIAALSALEALFLALPAVVCAPLLAGPLTALLAGQGPLARIGLRVDTAPTASVWLVGAVVALACAVAVVAPAIGAARRSRGRAGTLPAPVRAGADIALVAVAGVAYWQLERRTSGSGALSGDRGGDLGIDPLLVVAPALALLAGTVLTLRLLPPAARLAERRAVRGRGLTSALAGWQLSRRPARGAGPALLLVLAVALGMLAIGQSASWDRSQDDQADFRAGAPVRVLGGATVPFGQGGAYDGMPGLRTAVPAARQSMALTGGRQATVLALDTRRAARDDGAAGGGLRLRRDLAEGGDPYRSLAALRPRDEPRAGVVLPGDTRRLELDITLGGAYDGPYGTAALDADTYGERGLSASVTVEDRYGVPYRLPLGNLLPDGKRHRVVLDLAKAAEAPVGRPAGPLALTAVEFDEEGFPDRIAAKRLTVGALRSIGPDGTARPVAVPEGLSWRATATAGTADADPAAVRPAVTKVTAGPGAPVDLRYHTGTAEYGDGWGPARSVTVRVTAVRPPAPQPLALATKAFLAAGDAKVGSRIQVPMQGGDITVRIAGVLEAVPTTGPGSADPAAARPELDGGALLLDLRAVNRVLAERPDASFPPGEWWLFTAPRQAAQLAAALRDRAEVDPSQILVRDEIARGLHEDPLGAGPQSALLATAAVAALLAAVGFAVGTVGALRERSSEFAVLRALGAPRRLPARLLAVEQSLLIGLGLLIGAGIGTVLTRAVVPLIVLTGGAARPVPEVLVELPVGRVVLLLVGVAAAPVLIVAALMLRRTEPAAALRVQGGE</sequence>
<feature type="transmembrane region" description="Helical" evidence="7">
    <location>
        <begin position="1044"/>
        <end position="1070"/>
    </location>
</feature>
<dbReference type="PANTHER" id="PTHR30572">
    <property type="entry name" value="MEMBRANE COMPONENT OF TRANSPORTER-RELATED"/>
    <property type="match status" value="1"/>
</dbReference>
<dbReference type="InterPro" id="IPR003838">
    <property type="entry name" value="ABC3_permease_C"/>
</dbReference>
<dbReference type="RefSeq" id="WP_146482795.1">
    <property type="nucleotide sequence ID" value="NZ_CP042266.1"/>
</dbReference>
<keyword evidence="3 7" id="KW-0812">Transmembrane</keyword>
<dbReference type="InterPro" id="IPR050250">
    <property type="entry name" value="Macrolide_Exporter_MacB"/>
</dbReference>
<dbReference type="Proteomes" id="UP000320580">
    <property type="component" value="Chromosome"/>
</dbReference>
<reference evidence="9 10" key="1">
    <citation type="submission" date="2019-07" db="EMBL/GenBank/DDBJ databases">
        <authorList>
            <person name="Zhu P."/>
        </authorList>
    </citation>
    <scope>NUCLEOTIDE SEQUENCE [LARGE SCALE GENOMIC DNA]</scope>
    <source>
        <strain evidence="9 10">SSL-25</strain>
    </source>
</reference>
<keyword evidence="4 7" id="KW-1133">Transmembrane helix</keyword>
<feature type="transmembrane region" description="Helical" evidence="7">
    <location>
        <begin position="469"/>
        <end position="492"/>
    </location>
</feature>
<organism evidence="9 10">
    <name type="scientific">Streptomyces qinzhouensis</name>
    <dbReference type="NCBI Taxonomy" id="2599401"/>
    <lineage>
        <taxon>Bacteria</taxon>
        <taxon>Bacillati</taxon>
        <taxon>Actinomycetota</taxon>
        <taxon>Actinomycetes</taxon>
        <taxon>Kitasatosporales</taxon>
        <taxon>Streptomycetaceae</taxon>
        <taxon>Streptomyces</taxon>
    </lineage>
</organism>
<evidence type="ECO:0000256" key="2">
    <source>
        <dbReference type="ARBA" id="ARBA00022475"/>
    </source>
</evidence>
<evidence type="ECO:0000256" key="5">
    <source>
        <dbReference type="ARBA" id="ARBA00023136"/>
    </source>
</evidence>
<evidence type="ECO:0000256" key="4">
    <source>
        <dbReference type="ARBA" id="ARBA00022989"/>
    </source>
</evidence>
<feature type="domain" description="ABC3 transporter permease C-terminal" evidence="8">
    <location>
        <begin position="301"/>
        <end position="418"/>
    </location>
</feature>
<dbReference type="KEGG" id="sqz:FQU76_26585"/>
<name>A0A5B8JDP8_9ACTN</name>
<feature type="transmembrane region" description="Helical" evidence="7">
    <location>
        <begin position="990"/>
        <end position="1014"/>
    </location>
</feature>
<protein>
    <submittedName>
        <fullName evidence="9">FtsX-like permease family protein</fullName>
    </submittedName>
</protein>
<proteinExistence type="inferred from homology"/>
<dbReference type="Pfam" id="PF02687">
    <property type="entry name" value="FtsX"/>
    <property type="match status" value="2"/>
</dbReference>
<accession>A0A5B8JDP8</accession>
<dbReference type="PANTHER" id="PTHR30572:SF4">
    <property type="entry name" value="ABC TRANSPORTER PERMEASE YTRF"/>
    <property type="match status" value="1"/>
</dbReference>
<evidence type="ECO:0000259" key="8">
    <source>
        <dbReference type="Pfam" id="PF02687"/>
    </source>
</evidence>
<comment type="similarity">
    <text evidence="6">Belongs to the ABC-4 integral membrane protein family.</text>
</comment>
<dbReference type="EMBL" id="CP042266">
    <property type="protein sequence ID" value="QDY79506.1"/>
    <property type="molecule type" value="Genomic_DNA"/>
</dbReference>
<dbReference type="OrthoDB" id="5101691at2"/>
<evidence type="ECO:0000256" key="3">
    <source>
        <dbReference type="ARBA" id="ARBA00022692"/>
    </source>
</evidence>
<evidence type="ECO:0000256" key="1">
    <source>
        <dbReference type="ARBA" id="ARBA00004651"/>
    </source>
</evidence>
<feature type="transmembrane region" description="Helical" evidence="7">
    <location>
        <begin position="297"/>
        <end position="321"/>
    </location>
</feature>
<feature type="transmembrane region" description="Helical" evidence="7">
    <location>
        <begin position="342"/>
        <end position="373"/>
    </location>
</feature>
<feature type="transmembrane region" description="Helical" evidence="7">
    <location>
        <begin position="529"/>
        <end position="549"/>
    </location>
</feature>
<feature type="transmembrane region" description="Helical" evidence="7">
    <location>
        <begin position="428"/>
        <end position="449"/>
    </location>
</feature>
<evidence type="ECO:0000313" key="9">
    <source>
        <dbReference type="EMBL" id="QDY79506.1"/>
    </source>
</evidence>